<comment type="caution">
    <text evidence="1">The sequence shown here is derived from an EMBL/GenBank/DDBJ whole genome shotgun (WGS) entry which is preliminary data.</text>
</comment>
<evidence type="ECO:0000313" key="2">
    <source>
        <dbReference type="Proteomes" id="UP000636004"/>
    </source>
</evidence>
<accession>A0A918VEQ8</accession>
<protein>
    <submittedName>
        <fullName evidence="1">Uncharacterized protein</fullName>
    </submittedName>
</protein>
<keyword evidence="2" id="KW-1185">Reference proteome</keyword>
<reference evidence="1" key="1">
    <citation type="journal article" date="2014" name="Int. J. Syst. Evol. Microbiol.">
        <title>Complete genome sequence of Corynebacterium casei LMG S-19264T (=DSM 44701T), isolated from a smear-ripened cheese.</title>
        <authorList>
            <consortium name="US DOE Joint Genome Institute (JGI-PGF)"/>
            <person name="Walter F."/>
            <person name="Albersmeier A."/>
            <person name="Kalinowski J."/>
            <person name="Ruckert C."/>
        </authorList>
    </citation>
    <scope>NUCLEOTIDE SEQUENCE</scope>
    <source>
        <strain evidence="1">KCTC 12710</strain>
    </source>
</reference>
<organism evidence="1 2">
    <name type="scientific">Algibacter mikhailovii</name>
    <dbReference type="NCBI Taxonomy" id="425498"/>
    <lineage>
        <taxon>Bacteria</taxon>
        <taxon>Pseudomonadati</taxon>
        <taxon>Bacteroidota</taxon>
        <taxon>Flavobacteriia</taxon>
        <taxon>Flavobacteriales</taxon>
        <taxon>Flavobacteriaceae</taxon>
        <taxon>Algibacter</taxon>
    </lineage>
</organism>
<dbReference type="RefSeq" id="WP_189362532.1">
    <property type="nucleotide sequence ID" value="NZ_BMWZ01000009.1"/>
</dbReference>
<dbReference type="AlphaFoldDB" id="A0A918VEQ8"/>
<reference evidence="1" key="2">
    <citation type="submission" date="2020-09" db="EMBL/GenBank/DDBJ databases">
        <authorList>
            <person name="Sun Q."/>
            <person name="Kim S."/>
        </authorList>
    </citation>
    <scope>NUCLEOTIDE SEQUENCE</scope>
    <source>
        <strain evidence="1">KCTC 12710</strain>
    </source>
</reference>
<name>A0A918VEQ8_9FLAO</name>
<evidence type="ECO:0000313" key="1">
    <source>
        <dbReference type="EMBL" id="GGZ91922.1"/>
    </source>
</evidence>
<proteinExistence type="predicted"/>
<dbReference type="EMBL" id="BMWZ01000009">
    <property type="protein sequence ID" value="GGZ91922.1"/>
    <property type="molecule type" value="Genomic_DNA"/>
</dbReference>
<dbReference type="Proteomes" id="UP000636004">
    <property type="component" value="Unassembled WGS sequence"/>
</dbReference>
<sequence>MKNKQTIYLSTSMKYILFMICVLFSFSSTVAQKNTKTNIYVWDFKYSDTNIEEFADKLTDDFETELIKLDNYAVLQRRNHNLVLIHRDMENSISNVTNLSSEALDQLKTIQAEVVVFGELEKDEGSGVYEVTVFFQNLQSGKIPKKESVIIPLALINSNTHRKAYMKQLIEKLHAKEILKAKNDQFSFISKKLDTYLVKVKDVQIAYRDILDNALKSESYFKELESTITSYNAIFNDLNDNGERYLIDFESVWGKTYGRDLENIYHDIMEDIHKKHILKLNDVRKKIWDYRSNHKNKNIRKQLKQEIMLDSKNSTLGLTADIDKTEDQIETLYNNLKTDMRTE</sequence>
<gene>
    <name evidence="1" type="ORF">GCM10007028_32940</name>
</gene>